<evidence type="ECO:0000256" key="2">
    <source>
        <dbReference type="ARBA" id="ARBA00008020"/>
    </source>
</evidence>
<gene>
    <name evidence="11" type="ORF">X801_10603</name>
</gene>
<evidence type="ECO:0000256" key="9">
    <source>
        <dbReference type="ARBA" id="ARBA00049360"/>
    </source>
</evidence>
<keyword evidence="4" id="KW-0963">Cytoplasm</keyword>
<dbReference type="InterPro" id="IPR027409">
    <property type="entry name" value="GroEL-like_apical_dom_sf"/>
</dbReference>
<dbReference type="NCBIfam" id="NF041082">
    <property type="entry name" value="thermosome_alpha"/>
    <property type="match status" value="1"/>
</dbReference>
<dbReference type="Gene3D" id="1.10.560.10">
    <property type="entry name" value="GroEL-like equatorial domain"/>
    <property type="match status" value="1"/>
</dbReference>
<dbReference type="SUPFAM" id="SSF54849">
    <property type="entry name" value="GroEL-intermediate domain like"/>
    <property type="match status" value="1"/>
</dbReference>
<comment type="catalytic activity">
    <reaction evidence="9">
        <text>ATP + H2O = ADP + phosphate + H(+)</text>
        <dbReference type="Rhea" id="RHEA:13065"/>
        <dbReference type="ChEBI" id="CHEBI:15377"/>
        <dbReference type="ChEBI" id="CHEBI:15378"/>
        <dbReference type="ChEBI" id="CHEBI:30616"/>
        <dbReference type="ChEBI" id="CHEBI:43474"/>
        <dbReference type="ChEBI" id="CHEBI:456216"/>
    </reaction>
</comment>
<dbReference type="InterPro" id="IPR054827">
    <property type="entry name" value="thermosome_alpha"/>
</dbReference>
<dbReference type="CDD" id="cd03335">
    <property type="entry name" value="TCP1_alpha"/>
    <property type="match status" value="1"/>
</dbReference>
<dbReference type="PROSITE" id="PS00751">
    <property type="entry name" value="TCP1_2"/>
    <property type="match status" value="1"/>
</dbReference>
<dbReference type="Gene3D" id="3.30.260.10">
    <property type="entry name" value="TCP-1-like chaperonin intermediate domain"/>
    <property type="match status" value="1"/>
</dbReference>
<dbReference type="Pfam" id="PF00118">
    <property type="entry name" value="Cpn60_TCP1"/>
    <property type="match status" value="1"/>
</dbReference>
<dbReference type="GO" id="GO:0005737">
    <property type="term" value="C:cytoplasm"/>
    <property type="evidence" value="ECO:0007669"/>
    <property type="project" value="UniProtKB-SubCell"/>
</dbReference>
<dbReference type="InterPro" id="IPR017998">
    <property type="entry name" value="Chaperone_TCP-1"/>
</dbReference>
<dbReference type="Gene3D" id="3.50.7.10">
    <property type="entry name" value="GroEL"/>
    <property type="match status" value="1"/>
</dbReference>
<evidence type="ECO:0000313" key="11">
    <source>
        <dbReference type="EMBL" id="OON13622.1"/>
    </source>
</evidence>
<dbReference type="PANTHER" id="PTHR11353">
    <property type="entry name" value="CHAPERONIN"/>
    <property type="match status" value="1"/>
</dbReference>
<comment type="similarity">
    <text evidence="2 10">Belongs to the TCP-1 chaperonin family.</text>
</comment>
<keyword evidence="5 10" id="KW-0547">Nucleotide-binding</keyword>
<proteinExistence type="inferred from homology"/>
<dbReference type="SUPFAM" id="SSF48592">
    <property type="entry name" value="GroEL equatorial domain-like"/>
    <property type="match status" value="1"/>
</dbReference>
<dbReference type="FunFam" id="1.10.560.10:FF:000070">
    <property type="entry name" value="Uncharacterized protein"/>
    <property type="match status" value="1"/>
</dbReference>
<evidence type="ECO:0000313" key="12">
    <source>
        <dbReference type="Proteomes" id="UP000243686"/>
    </source>
</evidence>
<accession>A0A1S8WGN8</accession>
<evidence type="ECO:0000256" key="4">
    <source>
        <dbReference type="ARBA" id="ARBA00022490"/>
    </source>
</evidence>
<reference evidence="11 12" key="1">
    <citation type="submission" date="2015-03" db="EMBL/GenBank/DDBJ databases">
        <title>Draft genome of the nematode, Opisthorchis viverrini.</title>
        <authorList>
            <person name="Mitreva M."/>
        </authorList>
    </citation>
    <scope>NUCLEOTIDE SEQUENCE [LARGE SCALE GENOMIC DNA]</scope>
    <source>
        <strain evidence="11">Khon Kaen</strain>
    </source>
</reference>
<dbReference type="EMBL" id="KV907259">
    <property type="protein sequence ID" value="OON13622.1"/>
    <property type="molecule type" value="Genomic_DNA"/>
</dbReference>
<dbReference type="InterPro" id="IPR027410">
    <property type="entry name" value="TCP-1-like_intermed_sf"/>
</dbReference>
<dbReference type="InterPro" id="IPR002423">
    <property type="entry name" value="Cpn60/GroEL/TCP-1"/>
</dbReference>
<dbReference type="GO" id="GO:0140662">
    <property type="term" value="F:ATP-dependent protein folding chaperone"/>
    <property type="evidence" value="ECO:0007669"/>
    <property type="project" value="InterPro"/>
</dbReference>
<evidence type="ECO:0000256" key="1">
    <source>
        <dbReference type="ARBA" id="ARBA00004496"/>
    </source>
</evidence>
<organism evidence="11 12">
    <name type="scientific">Opisthorchis viverrini</name>
    <name type="common">Southeast Asian liver fluke</name>
    <dbReference type="NCBI Taxonomy" id="6198"/>
    <lineage>
        <taxon>Eukaryota</taxon>
        <taxon>Metazoa</taxon>
        <taxon>Spiralia</taxon>
        <taxon>Lophotrochozoa</taxon>
        <taxon>Platyhelminthes</taxon>
        <taxon>Trematoda</taxon>
        <taxon>Digenea</taxon>
        <taxon>Opisthorchiida</taxon>
        <taxon>Opisthorchiata</taxon>
        <taxon>Opisthorchiidae</taxon>
        <taxon>Opisthorchis</taxon>
    </lineage>
</organism>
<dbReference type="Proteomes" id="UP000243686">
    <property type="component" value="Unassembled WGS sequence"/>
</dbReference>
<dbReference type="InterPro" id="IPR002194">
    <property type="entry name" value="Chaperonin_TCP-1_CS"/>
</dbReference>
<dbReference type="SUPFAM" id="SSF52029">
    <property type="entry name" value="GroEL apical domain-like"/>
    <property type="match status" value="1"/>
</dbReference>
<dbReference type="FunFam" id="3.50.7.10:FF:000009">
    <property type="entry name" value="T-complex protein 1 subunit alpha"/>
    <property type="match status" value="1"/>
</dbReference>
<dbReference type="NCBIfam" id="TIGR02340">
    <property type="entry name" value="chap_CCT_alpha"/>
    <property type="match status" value="1"/>
</dbReference>
<dbReference type="PROSITE" id="PS00750">
    <property type="entry name" value="TCP1_1"/>
    <property type="match status" value="1"/>
</dbReference>
<keyword evidence="6 10" id="KW-0067">ATP-binding</keyword>
<protein>
    <recommendedName>
        <fullName evidence="3">T-complex protein 1 subunit alpha</fullName>
    </recommendedName>
    <alternativeName>
        <fullName evidence="8">CCT-alpha</fullName>
    </alternativeName>
</protein>
<comment type="subcellular location">
    <subcellularLocation>
        <location evidence="1">Cytoplasm</location>
    </subcellularLocation>
</comment>
<evidence type="ECO:0000256" key="6">
    <source>
        <dbReference type="ARBA" id="ARBA00022840"/>
    </source>
</evidence>
<dbReference type="PROSITE" id="PS00995">
    <property type="entry name" value="TCP1_3"/>
    <property type="match status" value="1"/>
</dbReference>
<evidence type="ECO:0000256" key="3">
    <source>
        <dbReference type="ARBA" id="ARBA00014424"/>
    </source>
</evidence>
<dbReference type="InterPro" id="IPR027413">
    <property type="entry name" value="GROEL-like_equatorial_sf"/>
</dbReference>
<dbReference type="FunFam" id="3.30.260.10:FF:000022">
    <property type="entry name" value="T-complex protein 1 subunit eta"/>
    <property type="match status" value="1"/>
</dbReference>
<evidence type="ECO:0000256" key="10">
    <source>
        <dbReference type="RuleBase" id="RU004187"/>
    </source>
</evidence>
<evidence type="ECO:0000256" key="5">
    <source>
        <dbReference type="ARBA" id="ARBA00022741"/>
    </source>
</evidence>
<dbReference type="GO" id="GO:0051082">
    <property type="term" value="F:unfolded protein binding"/>
    <property type="evidence" value="ECO:0007669"/>
    <property type="project" value="InterPro"/>
</dbReference>
<dbReference type="NCBIfam" id="NF041083">
    <property type="entry name" value="thermosome_beta"/>
    <property type="match status" value="1"/>
</dbReference>
<dbReference type="GO" id="GO:0005524">
    <property type="term" value="F:ATP binding"/>
    <property type="evidence" value="ECO:0007669"/>
    <property type="project" value="UniProtKB-KW"/>
</dbReference>
<dbReference type="AlphaFoldDB" id="A0A1S8WGN8"/>
<evidence type="ECO:0000256" key="8">
    <source>
        <dbReference type="ARBA" id="ARBA00030049"/>
    </source>
</evidence>
<dbReference type="InterPro" id="IPR012715">
    <property type="entry name" value="Chap_CCT_alpha"/>
</dbReference>
<keyword evidence="12" id="KW-1185">Reference proteome</keyword>
<evidence type="ECO:0000256" key="7">
    <source>
        <dbReference type="ARBA" id="ARBA00023186"/>
    </source>
</evidence>
<dbReference type="PRINTS" id="PR00304">
    <property type="entry name" value="TCOMPLEXTCP1"/>
</dbReference>
<keyword evidence="7 10" id="KW-0143">Chaperone</keyword>
<sequence>MSSNATTALLLGGERTSGESVRKQNGELILSTRLGCSDGFKVLLTHENSSLSVLRSPHLVFVDKNGIYLNLSLHYARVEKRRPHLLAACSIANIVKSSLGPVGLDKMLVDDVGDVTITNDGATILKLLDVEHPAGKILVQLAQLQDEEVGDGTTSVVILAAALLKGADELISRFVHPTTIINGYRLACREACKYIQEHLKMDVTKLGKQGLVSAARTAMSSKLINLDAEMFADMVVEAVTAVGINGPKGLVYPVKSINVLKAHGRSMSESMFIKGYALNCTVASQQMPRSVKNAKIAFLDFSLQKVKMKLGVQVVVNDPDQLEAIRKRELDITKERIQKILAAGANVILTTGGIDDLCMKYFVEANAMAVRRCKKSDLKNMAKATGGQLIVSMSDMEGEEVFDAQKLGKASEVAQERICDDELIILRGPKVHPAASIILRGANDFYVDEMERSLHDAILVVKRVLESKDVVPGAGACEAAISIYLENFAVTLSSREQLAIAEFARAMLSIPKQLAVNAGLDSTELVARLRSCHSTSQSKKDQTHYKWWGLDLDNHRVMDCETLGVFEPMVSKIKSLKFATEAAITILRIDDLIKLNEEKEPPQHPDDY</sequence>
<dbReference type="GO" id="GO:0016887">
    <property type="term" value="F:ATP hydrolysis activity"/>
    <property type="evidence" value="ECO:0007669"/>
    <property type="project" value="InterPro"/>
</dbReference>
<name>A0A1S8WGN8_OPIVI</name>
<dbReference type="InterPro" id="IPR053374">
    <property type="entry name" value="TCP-1_chaperonin"/>
</dbReference>